<dbReference type="PROSITE" id="PS50005">
    <property type="entry name" value="TPR"/>
    <property type="match status" value="1"/>
</dbReference>
<dbReference type="InterPro" id="IPR019734">
    <property type="entry name" value="TPR_rpt"/>
</dbReference>
<feature type="compositionally biased region" description="Basic and acidic residues" evidence="2">
    <location>
        <begin position="107"/>
        <end position="117"/>
    </location>
</feature>
<accession>A0AAZ3PNL6</accession>
<evidence type="ECO:0008006" key="5">
    <source>
        <dbReference type="Google" id="ProtNLM"/>
    </source>
</evidence>
<dbReference type="Proteomes" id="UP000694402">
    <property type="component" value="Unassembled WGS sequence"/>
</dbReference>
<dbReference type="PANTHER" id="PTHR46540:SF1">
    <property type="entry name" value="TETRATRICOPEPTIDE REPEAT PROTEIN 12"/>
    <property type="match status" value="1"/>
</dbReference>
<feature type="region of interest" description="Disordered" evidence="2">
    <location>
        <begin position="94"/>
        <end position="117"/>
    </location>
</feature>
<organism evidence="3 4">
    <name type="scientific">Oncorhynchus tshawytscha</name>
    <name type="common">Chinook salmon</name>
    <name type="synonym">Salmo tshawytscha</name>
    <dbReference type="NCBI Taxonomy" id="74940"/>
    <lineage>
        <taxon>Eukaryota</taxon>
        <taxon>Metazoa</taxon>
        <taxon>Chordata</taxon>
        <taxon>Craniata</taxon>
        <taxon>Vertebrata</taxon>
        <taxon>Euteleostomi</taxon>
        <taxon>Actinopterygii</taxon>
        <taxon>Neopterygii</taxon>
        <taxon>Teleostei</taxon>
        <taxon>Protacanthopterygii</taxon>
        <taxon>Salmoniformes</taxon>
        <taxon>Salmonidae</taxon>
        <taxon>Salmoninae</taxon>
        <taxon>Oncorhynchus</taxon>
    </lineage>
</organism>
<dbReference type="SUPFAM" id="SSF48452">
    <property type="entry name" value="TPR-like"/>
    <property type="match status" value="1"/>
</dbReference>
<protein>
    <recommendedName>
        <fullName evidence="5">Tetratricopeptide repeat domain 12</fullName>
    </recommendedName>
</protein>
<reference evidence="3" key="3">
    <citation type="submission" date="2025-09" db="UniProtKB">
        <authorList>
            <consortium name="Ensembl"/>
        </authorList>
    </citation>
    <scope>IDENTIFICATION</scope>
</reference>
<dbReference type="InterPro" id="IPR016024">
    <property type="entry name" value="ARM-type_fold"/>
</dbReference>
<name>A0AAZ3PNL6_ONCTS</name>
<dbReference type="GO" id="GO:0005737">
    <property type="term" value="C:cytoplasm"/>
    <property type="evidence" value="ECO:0007669"/>
    <property type="project" value="TreeGrafter"/>
</dbReference>
<gene>
    <name evidence="3" type="primary">TTC12</name>
</gene>
<dbReference type="InterPro" id="IPR011989">
    <property type="entry name" value="ARM-like"/>
</dbReference>
<dbReference type="GeneTree" id="ENSGT00940000164257"/>
<reference evidence="4" key="1">
    <citation type="journal article" date="2018" name="PLoS ONE">
        <title>Chinook salmon (Oncorhynchus tshawytscha) genome and transcriptome.</title>
        <authorList>
            <person name="Christensen K.A."/>
            <person name="Leong J.S."/>
            <person name="Sakhrani D."/>
            <person name="Biagi C.A."/>
            <person name="Minkley D.R."/>
            <person name="Withler R.E."/>
            <person name="Rondeau E.B."/>
            <person name="Koop B.F."/>
            <person name="Devlin R.H."/>
        </authorList>
    </citation>
    <scope>NUCLEOTIDE SEQUENCE [LARGE SCALE GENOMIC DNA]</scope>
</reference>
<evidence type="ECO:0000256" key="1">
    <source>
        <dbReference type="PROSITE-ProRule" id="PRU00339"/>
    </source>
</evidence>
<dbReference type="Pfam" id="PF13181">
    <property type="entry name" value="TPR_8"/>
    <property type="match status" value="2"/>
</dbReference>
<proteinExistence type="predicted"/>
<evidence type="ECO:0000256" key="2">
    <source>
        <dbReference type="SAM" id="MobiDB-lite"/>
    </source>
</evidence>
<dbReference type="GeneID" id="112265059"/>
<dbReference type="GO" id="GO:0007288">
    <property type="term" value="P:sperm axoneme assembly"/>
    <property type="evidence" value="ECO:0007669"/>
    <property type="project" value="TreeGrafter"/>
</dbReference>
<feature type="region of interest" description="Disordered" evidence="2">
    <location>
        <begin position="65"/>
        <end position="84"/>
    </location>
</feature>
<keyword evidence="1" id="KW-0802">TPR repeat</keyword>
<sequence length="706" mass="79014">MTKEFEDFESFLKNVDEISDLVKDLSSSDVTSQQRAVEKADCYISTLKEKEEPCKTLLNRTVINTNPSQQAPAPTGSQNDPVSSADHFMKMMESDAEDRHKRRQRRQEKANALKEKGNEAYAQGEYETAVKLYSDGLDERRDMQPLYTNRAQSYIKLEKYKEAISDCEWALKCNDKCVKAYLHMGKAHLALKNYNESRMCYQKILEIEPGREKMLKEYLTQVDLEEERECQESKAWEEFDKGEEKATTVLQLLKKLERPDQFPLYYCAGLKLLSHAITDCTGQTLFRINNGFSIIQTNDTVRSCLLQKSTAPCAEELCVSVLKLWRVICDGNDENQKMLMRCPASKEYIVDLLVSGMAAVRKECLAFLSLYSQTPHGRCLAIENLNLHMLVGNLMMCISTQSQLETTALTILENFATENQFCLQLRDTFTTLIVPPFASLLRNITTFNQHCFPSLISTIGNMIGDDAIHNEVANCQEFWQAFLIAMKWCTHCEYREILYPLLGLMINLSGNPSTAIQEHAVPISGVCLGLLSDPDGGIITRATGLLSKVLPQSPTATEDAVQRGVVGTMRRLLKGSGKTTTKYLIKTLTVCTAISQTAQEEWVKCDNRLHTLRRLLGPSSEEAVAGNAALCLGHCLGVQGAASSLLGTDTVLLLLRLAAGDAKRSAVQKNSAITLGKLCKAEPRHMAKLRELHGLEILHSCMKLIT</sequence>
<dbReference type="GO" id="GO:0005813">
    <property type="term" value="C:centrosome"/>
    <property type="evidence" value="ECO:0007669"/>
    <property type="project" value="TreeGrafter"/>
</dbReference>
<dbReference type="InterPro" id="IPR043195">
    <property type="entry name" value="TTC12"/>
</dbReference>
<dbReference type="SUPFAM" id="SSF48371">
    <property type="entry name" value="ARM repeat"/>
    <property type="match status" value="1"/>
</dbReference>
<dbReference type="GO" id="GO:0070286">
    <property type="term" value="P:axonemal dynein complex assembly"/>
    <property type="evidence" value="ECO:0007669"/>
    <property type="project" value="TreeGrafter"/>
</dbReference>
<dbReference type="Ensembl" id="ENSOTST00005197303.1">
    <property type="protein sequence ID" value="ENSOTSP00005117920.1"/>
    <property type="gene ID" value="ENSOTSG00005043428.2"/>
</dbReference>
<dbReference type="Gene3D" id="1.25.40.10">
    <property type="entry name" value="Tetratricopeptide repeat domain"/>
    <property type="match status" value="1"/>
</dbReference>
<dbReference type="AlphaFoldDB" id="A0AAZ3PNL6"/>
<keyword evidence="4" id="KW-1185">Reference proteome</keyword>
<dbReference type="PANTHER" id="PTHR46540">
    <property type="entry name" value="TETRATRICOPEPTIDE REPEAT PROTEIN 12"/>
    <property type="match status" value="1"/>
</dbReference>
<dbReference type="SMART" id="SM00028">
    <property type="entry name" value="TPR"/>
    <property type="match status" value="3"/>
</dbReference>
<feature type="repeat" description="TPR" evidence="1">
    <location>
        <begin position="178"/>
        <end position="211"/>
    </location>
</feature>
<evidence type="ECO:0000313" key="3">
    <source>
        <dbReference type="Ensembl" id="ENSOTSP00005117920.1"/>
    </source>
</evidence>
<dbReference type="RefSeq" id="XP_024297837.1">
    <property type="nucleotide sequence ID" value="XM_024442069.2"/>
</dbReference>
<evidence type="ECO:0000313" key="4">
    <source>
        <dbReference type="Proteomes" id="UP000694402"/>
    </source>
</evidence>
<dbReference type="Gene3D" id="1.25.10.10">
    <property type="entry name" value="Leucine-rich Repeat Variant"/>
    <property type="match status" value="1"/>
</dbReference>
<reference evidence="3" key="2">
    <citation type="submission" date="2025-08" db="UniProtKB">
        <authorList>
            <consortium name="Ensembl"/>
        </authorList>
    </citation>
    <scope>IDENTIFICATION</scope>
</reference>
<feature type="compositionally biased region" description="Polar residues" evidence="2">
    <location>
        <begin position="65"/>
        <end position="82"/>
    </location>
</feature>
<dbReference type="InterPro" id="IPR011990">
    <property type="entry name" value="TPR-like_helical_dom_sf"/>
</dbReference>